<dbReference type="EMBL" id="BJUK01000026">
    <property type="protein sequence ID" value="GEK48037.1"/>
    <property type="molecule type" value="Genomic_DNA"/>
</dbReference>
<evidence type="ECO:0008006" key="5">
    <source>
        <dbReference type="Google" id="ProtNLM"/>
    </source>
</evidence>
<comment type="caution">
    <text evidence="3">The sequence shown here is derived from an EMBL/GenBank/DDBJ whole genome shotgun (WGS) entry which is preliminary data.</text>
</comment>
<accession>A0A510XBH5</accession>
<keyword evidence="1" id="KW-0175">Coiled coil</keyword>
<gene>
    <name evidence="3" type="ORF">HPA02_23200</name>
</gene>
<name>A0A510XBH5_9GAMM</name>
<proteinExistence type="predicted"/>
<protein>
    <recommendedName>
        <fullName evidence="5">DUF349 domain-containing protein</fullName>
    </recommendedName>
</protein>
<feature type="region of interest" description="Disordered" evidence="2">
    <location>
        <begin position="265"/>
        <end position="285"/>
    </location>
</feature>
<feature type="coiled-coil region" evidence="1">
    <location>
        <begin position="171"/>
        <end position="218"/>
    </location>
</feature>
<evidence type="ECO:0000256" key="2">
    <source>
        <dbReference type="SAM" id="MobiDB-lite"/>
    </source>
</evidence>
<dbReference type="Proteomes" id="UP000321275">
    <property type="component" value="Unassembled WGS sequence"/>
</dbReference>
<keyword evidence="4" id="KW-1185">Reference proteome</keyword>
<dbReference type="SUPFAM" id="SSF48371">
    <property type="entry name" value="ARM repeat"/>
    <property type="match status" value="1"/>
</dbReference>
<evidence type="ECO:0000256" key="1">
    <source>
        <dbReference type="SAM" id="Coils"/>
    </source>
</evidence>
<feature type="region of interest" description="Disordered" evidence="2">
    <location>
        <begin position="801"/>
        <end position="840"/>
    </location>
</feature>
<dbReference type="RefSeq" id="WP_146803376.1">
    <property type="nucleotide sequence ID" value="NZ_BJUK01000026.1"/>
</dbReference>
<dbReference type="InterPro" id="IPR007139">
    <property type="entry name" value="DUF349"/>
</dbReference>
<organism evidence="3 4">
    <name type="scientific">Bisbaumannia pacifica</name>
    <dbReference type="NCBI Taxonomy" id="77098"/>
    <lineage>
        <taxon>Bacteria</taxon>
        <taxon>Pseudomonadati</taxon>
        <taxon>Pseudomonadota</taxon>
        <taxon>Gammaproteobacteria</taxon>
        <taxon>Oceanospirillales</taxon>
        <taxon>Halomonadaceae</taxon>
        <taxon>Bisbaumannia</taxon>
    </lineage>
</organism>
<dbReference type="Pfam" id="PF03993">
    <property type="entry name" value="DUF349"/>
    <property type="match status" value="3"/>
</dbReference>
<sequence>MSGWIASGWLRRWLAPRWQHPDPEIRRQAAFKLAPGKPTDQRALERLAGDRDAGVRQAALSRLTDPRPLLAWLDTDSNTPELRRRLGELLCGRDGDLPLTERLPLVADLDDAELLETLAFEGDNQQLRLAALARLDDESRLIRQACDNGIAGVRRAAAERVTSEAGLTRLAREAKRDKQVARRARKALAARRADAAQARQAQAERERLLHALEQQAQAPWEPLYAGRLRHLQREWESLQAPSTPAQESRYQEACLRCRKTLSDHEAHHQAHRAASQRQADADQTRQELVEALEESLTALQCSELITAQDIDSLRSQKHLLASRWQALSDQHAPDATLRQRYDQVLAGYDAISQAWEGLQPRAEALEQALATRDAAALARALDDCDWPERLPPTPLLKRARAALTQAEETQAGQRPSVAWLDEELDELQQLLERGAFKGASRLHQSLRQHLDGVSGEAYAASLARFRRLAAKLAELRDWRGFVAGPKRDQLCQAIEALADDTQLGDRELDHQHRRLIKEWKELGSAAATRELAERFRGASDRIHARLGPWKAARQAERQRNLEAREALCEQLEALLAHPDPAADPDALREIRDRAREQWLQHSPVPREQAERVGRRFGRIRHELQGLIDHRAQEIASAKRELIESARRLLGDGAPIDRRTAEAKRLQQRWRALGRAPKGEEQMLWREFRGLCDQLFAHREAERDDRARRSQARLETMQALIDRLDAWQPQTSDDAATLDQAIAEAEALAPLPSGRRSEGMRRRWSGIVRARRERLLRLAVSEEVARWQALRPLLEAHLTADAEALGSGSPTEVPDPGPMEGDMHRAHERRNAARRHPATPQDVEEQLIRLRVHLALLAGEPVGQQDEPLRLAIQVERLNEGLGRELSRAEEIHGLLRELLATGPVPAALWEREVQELDSLLARLLHLPPP</sequence>
<evidence type="ECO:0000313" key="4">
    <source>
        <dbReference type="Proteomes" id="UP000321275"/>
    </source>
</evidence>
<evidence type="ECO:0000313" key="3">
    <source>
        <dbReference type="EMBL" id="GEK48037.1"/>
    </source>
</evidence>
<feature type="compositionally biased region" description="Basic and acidic residues" evidence="2">
    <location>
        <begin position="820"/>
        <end position="830"/>
    </location>
</feature>
<dbReference type="OrthoDB" id="5523335at2"/>
<dbReference type="AlphaFoldDB" id="A0A510XBH5"/>
<reference evidence="3 4" key="1">
    <citation type="submission" date="2019-07" db="EMBL/GenBank/DDBJ databases">
        <title>Whole genome shotgun sequence of Halomonas pacifica NBRC 102220.</title>
        <authorList>
            <person name="Hosoyama A."/>
            <person name="Uohara A."/>
            <person name="Ohji S."/>
            <person name="Ichikawa N."/>
        </authorList>
    </citation>
    <scope>NUCLEOTIDE SEQUENCE [LARGE SCALE GENOMIC DNA]</scope>
    <source>
        <strain evidence="3 4">NBRC 102220</strain>
    </source>
</reference>
<dbReference type="InterPro" id="IPR016024">
    <property type="entry name" value="ARM-type_fold"/>
</dbReference>